<dbReference type="Gene3D" id="2.40.160.20">
    <property type="match status" value="1"/>
</dbReference>
<dbReference type="PANTHER" id="PTHR36920:SF1">
    <property type="entry name" value="OUTER MEMBRANE PROTEIN W"/>
    <property type="match status" value="1"/>
</dbReference>
<organism evidence="2 3">
    <name type="scientific">Franzmannia pantelleriensis</name>
    <dbReference type="NCBI Taxonomy" id="48727"/>
    <lineage>
        <taxon>Bacteria</taxon>
        <taxon>Pseudomonadati</taxon>
        <taxon>Pseudomonadota</taxon>
        <taxon>Gammaproteobacteria</taxon>
        <taxon>Oceanospirillales</taxon>
        <taxon>Halomonadaceae</taxon>
        <taxon>Franzmannia</taxon>
    </lineage>
</organism>
<dbReference type="GO" id="GO:0019867">
    <property type="term" value="C:outer membrane"/>
    <property type="evidence" value="ECO:0007669"/>
    <property type="project" value="InterPro"/>
</dbReference>
<protein>
    <submittedName>
        <fullName evidence="2">Outer membrane protein</fullName>
    </submittedName>
</protein>
<dbReference type="EMBL" id="FNGH01000002">
    <property type="protein sequence ID" value="SDL07689.1"/>
    <property type="molecule type" value="Genomic_DNA"/>
</dbReference>
<evidence type="ECO:0000256" key="1">
    <source>
        <dbReference type="SAM" id="SignalP"/>
    </source>
</evidence>
<name>A0A1G9H493_9GAMM</name>
<dbReference type="OrthoDB" id="9807574at2"/>
<keyword evidence="1" id="KW-0732">Signal</keyword>
<feature type="signal peptide" evidence="1">
    <location>
        <begin position="1"/>
        <end position="25"/>
    </location>
</feature>
<reference evidence="3" key="1">
    <citation type="submission" date="2016-10" db="EMBL/GenBank/DDBJ databases">
        <authorList>
            <person name="Varghese N."/>
            <person name="Submissions S."/>
        </authorList>
    </citation>
    <scope>NUCLEOTIDE SEQUENCE [LARGE SCALE GENOMIC DNA]</scope>
    <source>
        <strain evidence="3">AAP</strain>
    </source>
</reference>
<gene>
    <name evidence="2" type="ORF">SAMN05192555_102343</name>
</gene>
<accession>A0A1G9H493</accession>
<dbReference type="RefSeq" id="WP_089657190.1">
    <property type="nucleotide sequence ID" value="NZ_FNGH01000002.1"/>
</dbReference>
<dbReference type="GO" id="GO:0055085">
    <property type="term" value="P:transmembrane transport"/>
    <property type="evidence" value="ECO:0007669"/>
    <property type="project" value="TreeGrafter"/>
</dbReference>
<keyword evidence="3" id="KW-1185">Reference proteome</keyword>
<proteinExistence type="predicted"/>
<dbReference type="InterPro" id="IPR005618">
    <property type="entry name" value="OMPW"/>
</dbReference>
<dbReference type="InterPro" id="IPR011250">
    <property type="entry name" value="OMP/PagP_B-barrel"/>
</dbReference>
<feature type="chain" id="PRO_5011455743" evidence="1">
    <location>
        <begin position="26"/>
        <end position="203"/>
    </location>
</feature>
<sequence length="203" mass="21190">MKTTKLITAAAIAGSCLFAAQSAVAYSAGDFFVRGGVAKTDTRSDNGQVAGNDLGVSSAERGFSYGLGYLFHDNIGVELSGTEKVEHDLTLGGGPIGSVDRMPINLMVNYYPLGGLDSRVQPYVGAGLNYTRFSGEELAGLDVRRSYGAIGQVGIDLAVTDNVMLNGFANYADVESDVRLNGTEVGTAKVDPLTIGGGVTFRF</sequence>
<dbReference type="SUPFAM" id="SSF56925">
    <property type="entry name" value="OMPA-like"/>
    <property type="match status" value="1"/>
</dbReference>
<dbReference type="PANTHER" id="PTHR36920">
    <property type="match status" value="1"/>
</dbReference>
<dbReference type="Proteomes" id="UP000199107">
    <property type="component" value="Unassembled WGS sequence"/>
</dbReference>
<dbReference type="Pfam" id="PF03922">
    <property type="entry name" value="OmpW"/>
    <property type="match status" value="1"/>
</dbReference>
<evidence type="ECO:0000313" key="3">
    <source>
        <dbReference type="Proteomes" id="UP000199107"/>
    </source>
</evidence>
<dbReference type="STRING" id="48727.SAMN05192555_102343"/>
<dbReference type="PROSITE" id="PS51257">
    <property type="entry name" value="PROKAR_LIPOPROTEIN"/>
    <property type="match status" value="1"/>
</dbReference>
<dbReference type="AlphaFoldDB" id="A0A1G9H493"/>
<evidence type="ECO:0000313" key="2">
    <source>
        <dbReference type="EMBL" id="SDL07689.1"/>
    </source>
</evidence>